<dbReference type="PANTHER" id="PTHR12081">
    <property type="entry name" value="TRANSCRIPTION FACTOR E2F"/>
    <property type="match status" value="1"/>
</dbReference>
<dbReference type="InterPro" id="IPR032198">
    <property type="entry name" value="E2F_CC-MB"/>
</dbReference>
<evidence type="ECO:0000256" key="2">
    <source>
        <dbReference type="ARBA" id="ARBA00023015"/>
    </source>
</evidence>
<dbReference type="Pfam" id="PF16421">
    <property type="entry name" value="E2F_CC-MB"/>
    <property type="match status" value="1"/>
</dbReference>
<accession>A0A915E689</accession>
<feature type="compositionally biased region" description="Polar residues" evidence="5">
    <location>
        <begin position="147"/>
        <end position="168"/>
    </location>
</feature>
<evidence type="ECO:0000259" key="6">
    <source>
        <dbReference type="Pfam" id="PF16421"/>
    </source>
</evidence>
<dbReference type="PANTHER" id="PTHR12081:SF18">
    <property type="entry name" value="TRANSCRIPTION FACTOR E2F2-RELATED"/>
    <property type="match status" value="1"/>
</dbReference>
<dbReference type="GO" id="GO:0090575">
    <property type="term" value="C:RNA polymerase II transcription regulator complex"/>
    <property type="evidence" value="ECO:0007669"/>
    <property type="project" value="TreeGrafter"/>
</dbReference>
<dbReference type="Proteomes" id="UP000887574">
    <property type="component" value="Unplaced"/>
</dbReference>
<evidence type="ECO:0000313" key="8">
    <source>
        <dbReference type="WBParaSite" id="jg26211"/>
    </source>
</evidence>
<dbReference type="InterPro" id="IPR037241">
    <property type="entry name" value="E2F-DP_heterodim"/>
</dbReference>
<keyword evidence="4" id="KW-0804">Transcription</keyword>
<feature type="compositionally biased region" description="Acidic residues" evidence="5">
    <location>
        <begin position="137"/>
        <end position="146"/>
    </location>
</feature>
<feature type="region of interest" description="Disordered" evidence="5">
    <location>
        <begin position="107"/>
        <end position="196"/>
    </location>
</feature>
<dbReference type="WBParaSite" id="jg26211">
    <property type="protein sequence ID" value="jg26211"/>
    <property type="gene ID" value="jg26211"/>
</dbReference>
<comment type="similarity">
    <text evidence="1">Belongs to the E2F/DP family.</text>
</comment>
<feature type="domain" description="E2F transcription factor CC-MB" evidence="6">
    <location>
        <begin position="4"/>
        <end position="102"/>
    </location>
</feature>
<dbReference type="Gene3D" id="6.10.250.540">
    <property type="match status" value="1"/>
</dbReference>
<protein>
    <submittedName>
        <fullName evidence="8">E2F transcription factor CC-MB domain-containing protein</fullName>
    </submittedName>
</protein>
<feature type="compositionally biased region" description="Polar residues" evidence="5">
    <location>
        <begin position="122"/>
        <end position="133"/>
    </location>
</feature>
<sequence>MFKLKNELTELEREERLLNLHLTWMKQSIRNVCEHQENTKHAFTTQADLMEAFPDSLAMALQAPPTTSVEVSSSGRAGYAEEMRFDLKLTSKCGPAQVYLLNNTNKEGSQAIGSSSRGRSRNTSQHQQNSAYNVSDEPGDILEGDTGDNQSEEVSQSAREQQKKTNSGEGDVDEGIVADGFRSLTPPRLKGTISTG</sequence>
<evidence type="ECO:0000256" key="4">
    <source>
        <dbReference type="ARBA" id="ARBA00023163"/>
    </source>
</evidence>
<evidence type="ECO:0000256" key="1">
    <source>
        <dbReference type="ARBA" id="ARBA00010940"/>
    </source>
</evidence>
<evidence type="ECO:0000313" key="7">
    <source>
        <dbReference type="Proteomes" id="UP000887574"/>
    </source>
</evidence>
<name>A0A915E689_9BILA</name>
<dbReference type="InterPro" id="IPR015633">
    <property type="entry name" value="E2F"/>
</dbReference>
<evidence type="ECO:0000256" key="3">
    <source>
        <dbReference type="ARBA" id="ARBA00023125"/>
    </source>
</evidence>
<evidence type="ECO:0000256" key="5">
    <source>
        <dbReference type="SAM" id="MobiDB-lite"/>
    </source>
</evidence>
<dbReference type="GO" id="GO:0046983">
    <property type="term" value="F:protein dimerization activity"/>
    <property type="evidence" value="ECO:0007669"/>
    <property type="project" value="InterPro"/>
</dbReference>
<proteinExistence type="inferred from homology"/>
<organism evidence="7 8">
    <name type="scientific">Ditylenchus dipsaci</name>
    <dbReference type="NCBI Taxonomy" id="166011"/>
    <lineage>
        <taxon>Eukaryota</taxon>
        <taxon>Metazoa</taxon>
        <taxon>Ecdysozoa</taxon>
        <taxon>Nematoda</taxon>
        <taxon>Chromadorea</taxon>
        <taxon>Rhabditida</taxon>
        <taxon>Tylenchina</taxon>
        <taxon>Tylenchomorpha</taxon>
        <taxon>Sphaerularioidea</taxon>
        <taxon>Anguinidae</taxon>
        <taxon>Anguininae</taxon>
        <taxon>Ditylenchus</taxon>
    </lineage>
</organism>
<dbReference type="SUPFAM" id="SSF144074">
    <property type="entry name" value="E2F-DP heterodimerization region"/>
    <property type="match status" value="1"/>
</dbReference>
<keyword evidence="7" id="KW-1185">Reference proteome</keyword>
<keyword evidence="2" id="KW-0805">Transcription regulation</keyword>
<dbReference type="AlphaFoldDB" id="A0A915E689"/>
<keyword evidence="3" id="KW-0238">DNA-binding</keyword>
<reference evidence="8" key="1">
    <citation type="submission" date="2022-11" db="UniProtKB">
        <authorList>
            <consortium name="WormBaseParasite"/>
        </authorList>
    </citation>
    <scope>IDENTIFICATION</scope>
</reference>
<dbReference type="GO" id="GO:0000978">
    <property type="term" value="F:RNA polymerase II cis-regulatory region sequence-specific DNA binding"/>
    <property type="evidence" value="ECO:0007669"/>
    <property type="project" value="InterPro"/>
</dbReference>
<dbReference type="GO" id="GO:0000981">
    <property type="term" value="F:DNA-binding transcription factor activity, RNA polymerase II-specific"/>
    <property type="evidence" value="ECO:0007669"/>
    <property type="project" value="TreeGrafter"/>
</dbReference>